<dbReference type="Gene3D" id="3.40.50.300">
    <property type="entry name" value="P-loop containing nucleotide triphosphate hydrolases"/>
    <property type="match status" value="2"/>
</dbReference>
<evidence type="ECO:0000259" key="5">
    <source>
        <dbReference type="Pfam" id="PF13087"/>
    </source>
</evidence>
<accession>A0ABY5VNI7</accession>
<evidence type="ECO:0000313" key="7">
    <source>
        <dbReference type="Proteomes" id="UP001059617"/>
    </source>
</evidence>
<keyword evidence="2" id="KW-0378">Hydrolase</keyword>
<proteinExistence type="predicted"/>
<dbReference type="Pfam" id="PF13087">
    <property type="entry name" value="AAA_12"/>
    <property type="match status" value="1"/>
</dbReference>
<dbReference type="InterPro" id="IPR027417">
    <property type="entry name" value="P-loop_NTPase"/>
</dbReference>
<evidence type="ECO:0000256" key="4">
    <source>
        <dbReference type="ARBA" id="ARBA00022840"/>
    </source>
</evidence>
<sequence length="901" mass="95138">MEPSRVLAALADLAPAGRERTLDVAKGDQPLVWLDEPDRAPKQRAVDRLAALDMLHRDERILRRGWAWLLGVAEIDGTVRKLRLPLVAEPVRLERATRAYRVVPAGDLELTPLVTDRDLAAVLEAAPGLGTAAWLDTTGTAAWVTTAAEAAGLKPDRVARDAAPIAKLPTSELLGQAIAGLYVARDVSSAGLRDTLRAWAARTGLEHTALATVYGTGPQSRDGAGTEDVVSPLPLNPAQREVVRRTRHEQVVVVSGPPGNGKSHAVVAAALDTVYRGGSVLVATQSAHAAEVLGELLGRYPGPEPVLFGNAERRDRFAVTLTSGLPGGTTARQLHADEAAVAAARAAVDAVTAGLGAALDLERKAASLRTWEPLLAGLRAEAPRVFAPGFDVGAARRLMRRGVLRRWRLRRMTGADEARLPALLDAVEADRAAATLAVNGGTDLGPAWAALARADADLATAIGTAMRHAAVSARRWDGGARRSTAALAAALRAGRNRRREALAALDGPALVGALPLWIGTVTDVEDLLPPTPGLFDLVILDEAAHIDQLRAAPVLARARRALVVGDPNQLRFVSFVADVDVAATLARHDLTDRVDVRRSSAFDVAVGAAPVTWLDAHYRCAPHLIDFSARRFYAGRLALMTRHPRTERIDAIDVVHVPGATVADGVNRAEVDAVLRTVRELSAAGVTGVGVVTPFRAQADAIESALLQQLPVEEIERLGLRSGTVHAFQGSEAATVVVSLGLVDGDSPARQRFVADPNLFNVMVTRARDRLVVVTSLTGGAGLVADYLAHAEGPRSSPADTDPAAVPFVRRLAAELTTAGHDVRVGYPVGDWRVDLVVDGVGLICGPHLDGNAAHIERQRALLRAGWTLRDAFASRWAGDPVRAALDLSGELTGALPGISG</sequence>
<dbReference type="SUPFAM" id="SSF52540">
    <property type="entry name" value="P-loop containing nucleoside triphosphate hydrolases"/>
    <property type="match status" value="1"/>
</dbReference>
<reference evidence="6" key="2">
    <citation type="submission" date="2022-09" db="EMBL/GenBank/DDBJ databases">
        <title>Biosynthetic gene clusters of Dactylosporangioum fulvum.</title>
        <authorList>
            <person name="Caradec T."/>
        </authorList>
    </citation>
    <scope>NUCLEOTIDE SEQUENCE</scope>
    <source>
        <strain evidence="6">NRRL B-16292</strain>
    </source>
</reference>
<dbReference type="CDD" id="cd18808">
    <property type="entry name" value="SF1_C_Upf1"/>
    <property type="match status" value="1"/>
</dbReference>
<protein>
    <submittedName>
        <fullName evidence="6">AAA domain-containing protein</fullName>
    </submittedName>
</protein>
<keyword evidence="1" id="KW-0547">Nucleotide-binding</keyword>
<evidence type="ECO:0000256" key="1">
    <source>
        <dbReference type="ARBA" id="ARBA00022741"/>
    </source>
</evidence>
<dbReference type="RefSeq" id="WP_259855923.1">
    <property type="nucleotide sequence ID" value="NZ_CP073720.1"/>
</dbReference>
<dbReference type="Proteomes" id="UP001059617">
    <property type="component" value="Chromosome"/>
</dbReference>
<dbReference type="InterPro" id="IPR050534">
    <property type="entry name" value="Coronavir_polyprotein_1ab"/>
</dbReference>
<name>A0ABY5VNI7_9ACTN</name>
<evidence type="ECO:0000256" key="3">
    <source>
        <dbReference type="ARBA" id="ARBA00022806"/>
    </source>
</evidence>
<dbReference type="PANTHER" id="PTHR43788">
    <property type="entry name" value="DNA2/NAM7 HELICASE FAMILY MEMBER"/>
    <property type="match status" value="1"/>
</dbReference>
<dbReference type="InterPro" id="IPR047187">
    <property type="entry name" value="SF1_C_Upf1"/>
</dbReference>
<keyword evidence="7" id="KW-1185">Reference proteome</keyword>
<dbReference type="EMBL" id="CP073720">
    <property type="protein sequence ID" value="UWP78634.1"/>
    <property type="molecule type" value="Genomic_DNA"/>
</dbReference>
<keyword evidence="4" id="KW-0067">ATP-binding</keyword>
<dbReference type="Pfam" id="PF13604">
    <property type="entry name" value="AAA_30"/>
    <property type="match status" value="1"/>
</dbReference>
<dbReference type="InterPro" id="IPR041679">
    <property type="entry name" value="DNA2/NAM7-like_C"/>
</dbReference>
<feature type="domain" description="DNA2/NAM7 helicase-like C-terminal" evidence="5">
    <location>
        <begin position="608"/>
        <end position="776"/>
    </location>
</feature>
<evidence type="ECO:0000313" key="6">
    <source>
        <dbReference type="EMBL" id="UWP78634.1"/>
    </source>
</evidence>
<gene>
    <name evidence="6" type="ORF">Dfulv_26000</name>
</gene>
<evidence type="ECO:0000256" key="2">
    <source>
        <dbReference type="ARBA" id="ARBA00022801"/>
    </source>
</evidence>
<reference evidence="6" key="1">
    <citation type="submission" date="2021-04" db="EMBL/GenBank/DDBJ databases">
        <authorList>
            <person name="Hartkoorn R.C."/>
            <person name="Beaudoing E."/>
            <person name="Hot D."/>
        </authorList>
    </citation>
    <scope>NUCLEOTIDE SEQUENCE</scope>
    <source>
        <strain evidence="6">NRRL B-16292</strain>
    </source>
</reference>
<dbReference type="PANTHER" id="PTHR43788:SF8">
    <property type="entry name" value="DNA-BINDING PROTEIN SMUBP-2"/>
    <property type="match status" value="1"/>
</dbReference>
<organism evidence="6 7">
    <name type="scientific">Dactylosporangium fulvum</name>
    <dbReference type="NCBI Taxonomy" id="53359"/>
    <lineage>
        <taxon>Bacteria</taxon>
        <taxon>Bacillati</taxon>
        <taxon>Actinomycetota</taxon>
        <taxon>Actinomycetes</taxon>
        <taxon>Micromonosporales</taxon>
        <taxon>Micromonosporaceae</taxon>
        <taxon>Dactylosporangium</taxon>
    </lineage>
</organism>
<keyword evidence="3" id="KW-0347">Helicase</keyword>